<evidence type="ECO:0000256" key="3">
    <source>
        <dbReference type="ARBA" id="ARBA00022475"/>
    </source>
</evidence>
<keyword evidence="9" id="KW-1185">Reference proteome</keyword>
<feature type="transmembrane region" description="Helical" evidence="7">
    <location>
        <begin position="60"/>
        <end position="85"/>
    </location>
</feature>
<accession>A0ABQ1LW19</accession>
<evidence type="ECO:0000313" key="9">
    <source>
        <dbReference type="Proteomes" id="UP000597338"/>
    </source>
</evidence>
<evidence type="ECO:0000256" key="4">
    <source>
        <dbReference type="ARBA" id="ARBA00022692"/>
    </source>
</evidence>
<feature type="transmembrane region" description="Helical" evidence="7">
    <location>
        <begin position="432"/>
        <end position="454"/>
    </location>
</feature>
<feature type="transmembrane region" description="Helical" evidence="7">
    <location>
        <begin position="188"/>
        <end position="209"/>
    </location>
</feature>
<reference evidence="9" key="1">
    <citation type="journal article" date="2019" name="Int. J. Syst. Evol. Microbiol.">
        <title>The Global Catalogue of Microorganisms (GCM) 10K type strain sequencing project: providing services to taxonomists for standard genome sequencing and annotation.</title>
        <authorList>
            <consortium name="The Broad Institute Genomics Platform"/>
            <consortium name="The Broad Institute Genome Sequencing Center for Infectious Disease"/>
            <person name="Wu L."/>
            <person name="Ma J."/>
        </authorList>
    </citation>
    <scope>NUCLEOTIDE SEQUENCE [LARGE SCALE GENOMIC DNA]</scope>
    <source>
        <strain evidence="9">CGMCC 1.15342</strain>
    </source>
</reference>
<evidence type="ECO:0000313" key="8">
    <source>
        <dbReference type="EMBL" id="GGC30084.1"/>
    </source>
</evidence>
<comment type="similarity">
    <text evidence="2">Belongs to the polysaccharide synthase family.</text>
</comment>
<feature type="transmembrane region" description="Helical" evidence="7">
    <location>
        <begin position="159"/>
        <end position="182"/>
    </location>
</feature>
<feature type="transmembrane region" description="Helical" evidence="7">
    <location>
        <begin position="399"/>
        <end position="420"/>
    </location>
</feature>
<dbReference type="EMBL" id="BMIK01000006">
    <property type="protein sequence ID" value="GGC30084.1"/>
    <property type="molecule type" value="Genomic_DNA"/>
</dbReference>
<dbReference type="InterPro" id="IPR050833">
    <property type="entry name" value="Poly_Biosynth_Transport"/>
</dbReference>
<sequence length="500" mass="56397">MLLQKAIYTKWFDTLHLADNIKHHSVRGGVKTIVAQLLSFAMTMLSTMVISRLVSPDSFGLVAMVTVFTGFVVIFKDLGFSAAVVQKERISQKQVSTLFWINIFISLAISLLISGISPLLVIFYKEPRLLHITWAFAFSLFITGFGLQHNALMKRQMKFGRLSTVQIISTGISITVGITMAWFGFDYWAIVSITVSFSISNTLLLWILCDWRPNFVMNLSKINEFMRFGMGITGFDLVNYFSRNADKAIIGRFIGATVLGLYDRSYQLLMLPITQLRVPLNSVAMPALSSLQKDSEKYRLFYQRYIFILAFFSMPLVVYLAVFAKEVILIILGPQWVEAAPIFQLLAIAAFIQPVAGTTGVVMITMGQTKRYFIWGTLSAVCTVLGYIIGARWGLNGVILSYIFINYVLLAPCLIYCFRYSPITMSLFFKEIIHVVLFSLFSGIVCFSVKYFFVSDSQPIAVIVIGVIVGAACYLAPWFITNYTKVKFYQIVNVRNFLKG</sequence>
<dbReference type="Pfam" id="PF13440">
    <property type="entry name" value="Polysacc_synt_3"/>
    <property type="match status" value="1"/>
</dbReference>
<keyword evidence="5 7" id="KW-1133">Transmembrane helix</keyword>
<gene>
    <name evidence="8" type="ORF">GCM10011386_22640</name>
</gene>
<comment type="subcellular location">
    <subcellularLocation>
        <location evidence="1">Cell membrane</location>
        <topology evidence="1">Multi-pass membrane protein</topology>
    </subcellularLocation>
</comment>
<evidence type="ECO:0000256" key="2">
    <source>
        <dbReference type="ARBA" id="ARBA00007430"/>
    </source>
</evidence>
<name>A0ABQ1LW19_9SPHI</name>
<dbReference type="RefSeq" id="WP_188750702.1">
    <property type="nucleotide sequence ID" value="NZ_BMIK01000006.1"/>
</dbReference>
<evidence type="ECO:0000256" key="5">
    <source>
        <dbReference type="ARBA" id="ARBA00022989"/>
    </source>
</evidence>
<feature type="transmembrane region" description="Helical" evidence="7">
    <location>
        <begin position="372"/>
        <end position="393"/>
    </location>
</feature>
<evidence type="ECO:0000256" key="6">
    <source>
        <dbReference type="ARBA" id="ARBA00023136"/>
    </source>
</evidence>
<evidence type="ECO:0000256" key="7">
    <source>
        <dbReference type="SAM" id="Phobius"/>
    </source>
</evidence>
<dbReference type="PANTHER" id="PTHR30250:SF10">
    <property type="entry name" value="LIPOPOLYSACCHARIDE BIOSYNTHESIS PROTEIN WZXC"/>
    <property type="match status" value="1"/>
</dbReference>
<feature type="transmembrane region" description="Helical" evidence="7">
    <location>
        <begin position="129"/>
        <end position="147"/>
    </location>
</feature>
<organism evidence="8 9">
    <name type="scientific">Parapedobacter defluvii</name>
    <dbReference type="NCBI Taxonomy" id="2045106"/>
    <lineage>
        <taxon>Bacteria</taxon>
        <taxon>Pseudomonadati</taxon>
        <taxon>Bacteroidota</taxon>
        <taxon>Sphingobacteriia</taxon>
        <taxon>Sphingobacteriales</taxon>
        <taxon>Sphingobacteriaceae</taxon>
        <taxon>Parapedobacter</taxon>
    </lineage>
</organism>
<feature type="transmembrane region" description="Helical" evidence="7">
    <location>
        <begin position="33"/>
        <end position="54"/>
    </location>
</feature>
<dbReference type="Proteomes" id="UP000597338">
    <property type="component" value="Unassembled WGS sequence"/>
</dbReference>
<keyword evidence="3" id="KW-1003">Cell membrane</keyword>
<keyword evidence="6 7" id="KW-0472">Membrane</keyword>
<proteinExistence type="inferred from homology"/>
<dbReference type="PANTHER" id="PTHR30250">
    <property type="entry name" value="PST FAMILY PREDICTED COLANIC ACID TRANSPORTER"/>
    <property type="match status" value="1"/>
</dbReference>
<evidence type="ECO:0000256" key="1">
    <source>
        <dbReference type="ARBA" id="ARBA00004651"/>
    </source>
</evidence>
<protein>
    <submittedName>
        <fullName evidence="8">Lipopolysaccharide biosynthesis protein</fullName>
    </submittedName>
</protein>
<feature type="transmembrane region" description="Helical" evidence="7">
    <location>
        <begin position="97"/>
        <end position="123"/>
    </location>
</feature>
<comment type="caution">
    <text evidence="8">The sequence shown here is derived from an EMBL/GenBank/DDBJ whole genome shotgun (WGS) entry which is preliminary data.</text>
</comment>
<feature type="transmembrane region" description="Helical" evidence="7">
    <location>
        <begin position="305"/>
        <end position="322"/>
    </location>
</feature>
<feature type="transmembrane region" description="Helical" evidence="7">
    <location>
        <begin position="342"/>
        <end position="365"/>
    </location>
</feature>
<keyword evidence="4 7" id="KW-0812">Transmembrane</keyword>
<feature type="transmembrane region" description="Helical" evidence="7">
    <location>
        <begin position="460"/>
        <end position="480"/>
    </location>
</feature>
<dbReference type="CDD" id="cd13127">
    <property type="entry name" value="MATE_tuaB_like"/>
    <property type="match status" value="1"/>
</dbReference>